<organism evidence="2 3">
    <name type="scientific">Myotis brandtii</name>
    <name type="common">Brandt's bat</name>
    <dbReference type="NCBI Taxonomy" id="109478"/>
    <lineage>
        <taxon>Eukaryota</taxon>
        <taxon>Metazoa</taxon>
        <taxon>Chordata</taxon>
        <taxon>Craniata</taxon>
        <taxon>Vertebrata</taxon>
        <taxon>Euteleostomi</taxon>
        <taxon>Mammalia</taxon>
        <taxon>Eutheria</taxon>
        <taxon>Laurasiatheria</taxon>
        <taxon>Chiroptera</taxon>
        <taxon>Yangochiroptera</taxon>
        <taxon>Vespertilionidae</taxon>
        <taxon>Myotis</taxon>
    </lineage>
</organism>
<gene>
    <name evidence="2" type="ORF">D623_10015194</name>
</gene>
<dbReference type="Proteomes" id="UP000052978">
    <property type="component" value="Unassembled WGS sequence"/>
</dbReference>
<reference evidence="2 3" key="1">
    <citation type="journal article" date="2013" name="Nat. Commun.">
        <title>Genome analysis reveals insights into physiology and longevity of the Brandt's bat Myotis brandtii.</title>
        <authorList>
            <person name="Seim I."/>
            <person name="Fang X."/>
            <person name="Xiong Z."/>
            <person name="Lobanov A.V."/>
            <person name="Huang Z."/>
            <person name="Ma S."/>
            <person name="Feng Y."/>
            <person name="Turanov A.A."/>
            <person name="Zhu Y."/>
            <person name="Lenz T.L."/>
            <person name="Gerashchenko M.V."/>
            <person name="Fan D."/>
            <person name="Hee Yim S."/>
            <person name="Yao X."/>
            <person name="Jordan D."/>
            <person name="Xiong Y."/>
            <person name="Ma Y."/>
            <person name="Lyapunov A.N."/>
            <person name="Chen G."/>
            <person name="Kulakova O.I."/>
            <person name="Sun Y."/>
            <person name="Lee S.G."/>
            <person name="Bronson R.T."/>
            <person name="Moskalev A.A."/>
            <person name="Sunyaev S.R."/>
            <person name="Zhang G."/>
            <person name="Krogh A."/>
            <person name="Wang J."/>
            <person name="Gladyshev V.N."/>
        </authorList>
    </citation>
    <scope>NUCLEOTIDE SEQUENCE [LARGE SCALE GENOMIC DNA]</scope>
</reference>
<sequence>MKLEADCSVATSEVPKPETEAEPDSKLLSEHLPQEARTKSKSGPGSGLETETEQLDLVVATEPEFEEVLAISGGIYGGLDYLPSCYHIWLQDPNLTVMLAKHTREVLVRRQHSGVKVAQPSRDDQRGPRELKKYRLNSKQALRASGPFSPLPTQALSKAGGDVASLAGVNVMCQLFLAPQLWSQVISARLAWGLSWSKVTRSSICLEATFEVPTI</sequence>
<evidence type="ECO:0000313" key="2">
    <source>
        <dbReference type="EMBL" id="EPQ15715.1"/>
    </source>
</evidence>
<dbReference type="PANTHER" id="PTHR47403">
    <property type="entry name" value="LOC100145250 PROTEIN"/>
    <property type="match status" value="1"/>
</dbReference>
<evidence type="ECO:0000256" key="1">
    <source>
        <dbReference type="SAM" id="MobiDB-lite"/>
    </source>
</evidence>
<feature type="compositionally biased region" description="Basic and acidic residues" evidence="1">
    <location>
        <begin position="15"/>
        <end position="38"/>
    </location>
</feature>
<evidence type="ECO:0000313" key="3">
    <source>
        <dbReference type="Proteomes" id="UP000052978"/>
    </source>
</evidence>
<dbReference type="PANTHER" id="PTHR47403:SF3">
    <property type="entry name" value="N-ACETYLTRANSFERASE 16-RELATED"/>
    <property type="match status" value="1"/>
</dbReference>
<protein>
    <submittedName>
        <fullName evidence="2">Uncharacterized protein</fullName>
    </submittedName>
</protein>
<dbReference type="EMBL" id="KE164168">
    <property type="protein sequence ID" value="EPQ15715.1"/>
    <property type="molecule type" value="Genomic_DNA"/>
</dbReference>
<feature type="region of interest" description="Disordered" evidence="1">
    <location>
        <begin position="1"/>
        <end position="50"/>
    </location>
</feature>
<accession>S7NGT0</accession>
<name>S7NGT0_MYOBR</name>
<keyword evidence="3" id="KW-1185">Reference proteome</keyword>
<dbReference type="AlphaFoldDB" id="S7NGT0"/>
<proteinExistence type="predicted"/>